<dbReference type="Gene3D" id="3.40.50.1240">
    <property type="entry name" value="Phosphoglycerate mutase-like"/>
    <property type="match status" value="1"/>
</dbReference>
<keyword evidence="3" id="KW-1185">Reference proteome</keyword>
<comment type="caution">
    <text evidence="2">The sequence shown here is derived from an EMBL/GenBank/DDBJ whole genome shotgun (WGS) entry which is preliminary data.</text>
</comment>
<dbReference type="EMBL" id="AWSA01000018">
    <property type="protein sequence ID" value="EWT01747.1"/>
    <property type="molecule type" value="Genomic_DNA"/>
</dbReference>
<dbReference type="AlphaFoldDB" id="W9G912"/>
<dbReference type="RefSeq" id="WP_051510429.1">
    <property type="nucleotide sequence ID" value="NZ_AWSA01000018.1"/>
</dbReference>
<dbReference type="InterPro" id="IPR029033">
    <property type="entry name" value="His_PPase_superfam"/>
</dbReference>
<evidence type="ECO:0000313" key="2">
    <source>
        <dbReference type="EMBL" id="EWT01747.1"/>
    </source>
</evidence>
<evidence type="ECO:0000256" key="1">
    <source>
        <dbReference type="SAM" id="MobiDB-lite"/>
    </source>
</evidence>
<feature type="compositionally biased region" description="Basic and acidic residues" evidence="1">
    <location>
        <begin position="85"/>
        <end position="99"/>
    </location>
</feature>
<dbReference type="STRING" id="1386089.N865_07570"/>
<gene>
    <name evidence="2" type="ORF">N865_07570</name>
</gene>
<reference evidence="2 3" key="1">
    <citation type="submission" date="2013-08" db="EMBL/GenBank/DDBJ databases">
        <title>Intrasporangium oryzae NRRL B-24470.</title>
        <authorList>
            <person name="Liu H."/>
            <person name="Wang G."/>
        </authorList>
    </citation>
    <scope>NUCLEOTIDE SEQUENCE [LARGE SCALE GENOMIC DNA]</scope>
    <source>
        <strain evidence="2 3">NRRL B-24470</strain>
    </source>
</reference>
<protein>
    <submittedName>
        <fullName evidence="2">Uncharacterized protein</fullName>
    </submittedName>
</protein>
<organism evidence="2 3">
    <name type="scientific">Intrasporangium oryzae NRRL B-24470</name>
    <dbReference type="NCBI Taxonomy" id="1386089"/>
    <lineage>
        <taxon>Bacteria</taxon>
        <taxon>Bacillati</taxon>
        <taxon>Actinomycetota</taxon>
        <taxon>Actinomycetes</taxon>
        <taxon>Micrococcales</taxon>
        <taxon>Intrasporangiaceae</taxon>
        <taxon>Intrasporangium</taxon>
    </lineage>
</organism>
<sequence length="130" mass="14228">MTASPVEELVLDGLVMLDLASMHAGRRVWVFTHQAVIMGFRLVLEGLDERRLLEVDRNEPLGSSVTRYRRGADGTLQLVSFADTGHLEESEVTETHENTDEPDALPPREPDAAPQVAQAGPIGANAERRG</sequence>
<feature type="region of interest" description="Disordered" evidence="1">
    <location>
        <begin position="84"/>
        <end position="130"/>
    </location>
</feature>
<proteinExistence type="predicted"/>
<dbReference type="OrthoDB" id="5449373at2"/>
<dbReference type="PATRIC" id="fig|1386089.3.peg.2009"/>
<dbReference type="Proteomes" id="UP000019489">
    <property type="component" value="Unassembled WGS sequence"/>
</dbReference>
<dbReference type="SUPFAM" id="SSF53254">
    <property type="entry name" value="Phosphoglycerate mutase-like"/>
    <property type="match status" value="1"/>
</dbReference>
<name>W9G912_9MICO</name>
<dbReference type="eggNOG" id="COG0406">
    <property type="taxonomic scope" value="Bacteria"/>
</dbReference>
<evidence type="ECO:0000313" key="3">
    <source>
        <dbReference type="Proteomes" id="UP000019489"/>
    </source>
</evidence>
<accession>W9G912</accession>